<dbReference type="SUPFAM" id="SSF88946">
    <property type="entry name" value="Sigma2 domain of RNA polymerase sigma factors"/>
    <property type="match status" value="1"/>
</dbReference>
<keyword evidence="4" id="KW-0238">DNA-binding</keyword>
<dbReference type="Gene3D" id="1.10.1740.10">
    <property type="match status" value="1"/>
</dbReference>
<dbReference type="NCBIfam" id="TIGR02937">
    <property type="entry name" value="sigma70-ECF"/>
    <property type="match status" value="1"/>
</dbReference>
<evidence type="ECO:0000256" key="4">
    <source>
        <dbReference type="ARBA" id="ARBA00023125"/>
    </source>
</evidence>
<evidence type="ECO:0000256" key="1">
    <source>
        <dbReference type="ARBA" id="ARBA00010641"/>
    </source>
</evidence>
<accession>E6PG64</accession>
<dbReference type="PANTHER" id="PTHR43133:SF8">
    <property type="entry name" value="RNA POLYMERASE SIGMA FACTOR HI_1459-RELATED"/>
    <property type="match status" value="1"/>
</dbReference>
<dbReference type="InterPro" id="IPR013324">
    <property type="entry name" value="RNA_pol_sigma_r3/r4-like"/>
</dbReference>
<dbReference type="SUPFAM" id="SSF88659">
    <property type="entry name" value="Sigma3 and sigma4 domains of RNA polymerase sigma factors"/>
    <property type="match status" value="1"/>
</dbReference>
<organism evidence="8">
    <name type="scientific">mine drainage metagenome</name>
    <dbReference type="NCBI Taxonomy" id="410659"/>
    <lineage>
        <taxon>unclassified sequences</taxon>
        <taxon>metagenomes</taxon>
        <taxon>ecological metagenomes</taxon>
    </lineage>
</organism>
<dbReference type="InterPro" id="IPR013325">
    <property type="entry name" value="RNA_pol_sigma_r2"/>
</dbReference>
<dbReference type="InterPro" id="IPR007627">
    <property type="entry name" value="RNA_pol_sigma70_r2"/>
</dbReference>
<evidence type="ECO:0000259" key="7">
    <source>
        <dbReference type="Pfam" id="PF08281"/>
    </source>
</evidence>
<dbReference type="PANTHER" id="PTHR43133">
    <property type="entry name" value="RNA POLYMERASE ECF-TYPE SIGMA FACTO"/>
    <property type="match status" value="1"/>
</dbReference>
<protein>
    <recommendedName>
        <fullName evidence="9">RNA polymerase sigma factor</fullName>
    </recommendedName>
</protein>
<dbReference type="Pfam" id="PF04542">
    <property type="entry name" value="Sigma70_r2"/>
    <property type="match status" value="1"/>
</dbReference>
<dbReference type="AlphaFoldDB" id="E6PG64"/>
<sequence length="227" mass="25146">MIAYAPPMREIPLLPAVGRARASGDGSPAAASAFIPSTASFDRIVGDYQRRLYGFALRMTGNREDAEEIVQDAFVRAFRALGKMGEEQRRDLRLQPWLYTIALNVTRNRLRSKKPPSVAIDALADPDALLRDAGEKPIQPETVVERNDEVAMVEHALLSLPTHLRAAATLRFIDGRSHPEIAEILGQPIGTVKSHVHRAVRILRRILGPQLGRFVKDTDEELTDALS</sequence>
<comment type="similarity">
    <text evidence="1">Belongs to the sigma-70 factor family. ECF subfamily.</text>
</comment>
<evidence type="ECO:0008006" key="9">
    <source>
        <dbReference type="Google" id="ProtNLM"/>
    </source>
</evidence>
<dbReference type="InterPro" id="IPR014284">
    <property type="entry name" value="RNA_pol_sigma-70_dom"/>
</dbReference>
<evidence type="ECO:0000256" key="2">
    <source>
        <dbReference type="ARBA" id="ARBA00023015"/>
    </source>
</evidence>
<dbReference type="InterPro" id="IPR036388">
    <property type="entry name" value="WH-like_DNA-bd_sf"/>
</dbReference>
<proteinExistence type="inferred from homology"/>
<evidence type="ECO:0000256" key="3">
    <source>
        <dbReference type="ARBA" id="ARBA00023082"/>
    </source>
</evidence>
<comment type="caution">
    <text evidence="8">The sequence shown here is derived from an EMBL/GenBank/DDBJ whole genome shotgun (WGS) entry which is preliminary data.</text>
</comment>
<feature type="domain" description="RNA polymerase sigma factor 70 region 4 type 2" evidence="7">
    <location>
        <begin position="153"/>
        <end position="201"/>
    </location>
</feature>
<keyword evidence="3" id="KW-0731">Sigma factor</keyword>
<dbReference type="InterPro" id="IPR039425">
    <property type="entry name" value="RNA_pol_sigma-70-like"/>
</dbReference>
<keyword evidence="2" id="KW-0805">Transcription regulation</keyword>
<dbReference type="InterPro" id="IPR013249">
    <property type="entry name" value="RNA_pol_sigma70_r4_t2"/>
</dbReference>
<evidence type="ECO:0000259" key="6">
    <source>
        <dbReference type="Pfam" id="PF04542"/>
    </source>
</evidence>
<dbReference type="Pfam" id="PF08281">
    <property type="entry name" value="Sigma70_r4_2"/>
    <property type="match status" value="1"/>
</dbReference>
<name>E6PG64_9ZZZZ</name>
<keyword evidence="5" id="KW-0804">Transcription</keyword>
<dbReference type="GO" id="GO:0016987">
    <property type="term" value="F:sigma factor activity"/>
    <property type="evidence" value="ECO:0007669"/>
    <property type="project" value="UniProtKB-KW"/>
</dbReference>
<dbReference type="GO" id="GO:0003677">
    <property type="term" value="F:DNA binding"/>
    <property type="evidence" value="ECO:0007669"/>
    <property type="project" value="UniProtKB-KW"/>
</dbReference>
<evidence type="ECO:0000313" key="8">
    <source>
        <dbReference type="EMBL" id="CBH75452.1"/>
    </source>
</evidence>
<reference evidence="8" key="1">
    <citation type="submission" date="2009-10" db="EMBL/GenBank/DDBJ databases">
        <title>Diversity of trophic interactions inside an arsenic-rich microbial ecosystem.</title>
        <authorList>
            <person name="Bertin P.N."/>
            <person name="Heinrich-Salmeron A."/>
            <person name="Pelletier E."/>
            <person name="Goulhen-Chollet F."/>
            <person name="Arsene-Ploetze F."/>
            <person name="Gallien S."/>
            <person name="Calteau A."/>
            <person name="Vallenet D."/>
            <person name="Casiot C."/>
            <person name="Chane-Woon-Ming B."/>
            <person name="Giloteaux L."/>
            <person name="Barakat M."/>
            <person name="Bonnefoy V."/>
            <person name="Bruneel O."/>
            <person name="Chandler M."/>
            <person name="Cleiss J."/>
            <person name="Duran R."/>
            <person name="Elbaz-Poulichet F."/>
            <person name="Fonknechten N."/>
            <person name="Lauga B."/>
            <person name="Mornico D."/>
            <person name="Ortet P."/>
            <person name="Schaeffer C."/>
            <person name="Siguier P."/>
            <person name="Alexander Thil Smith A."/>
            <person name="Van Dorsselaer A."/>
            <person name="Weissenbach J."/>
            <person name="Medigue C."/>
            <person name="Le Paslier D."/>
        </authorList>
    </citation>
    <scope>NUCLEOTIDE SEQUENCE</scope>
</reference>
<evidence type="ECO:0000256" key="5">
    <source>
        <dbReference type="ARBA" id="ARBA00023163"/>
    </source>
</evidence>
<dbReference type="GO" id="GO:0006352">
    <property type="term" value="P:DNA-templated transcription initiation"/>
    <property type="evidence" value="ECO:0007669"/>
    <property type="project" value="InterPro"/>
</dbReference>
<feature type="domain" description="RNA polymerase sigma-70 region 2" evidence="6">
    <location>
        <begin position="45"/>
        <end position="114"/>
    </location>
</feature>
<dbReference type="CDD" id="cd06171">
    <property type="entry name" value="Sigma70_r4"/>
    <property type="match status" value="1"/>
</dbReference>
<dbReference type="EMBL" id="CABL01000008">
    <property type="protein sequence ID" value="CBH75452.1"/>
    <property type="molecule type" value="Genomic_DNA"/>
</dbReference>
<dbReference type="Gene3D" id="1.10.10.10">
    <property type="entry name" value="Winged helix-like DNA-binding domain superfamily/Winged helix DNA-binding domain"/>
    <property type="match status" value="1"/>
</dbReference>
<gene>
    <name evidence="8" type="ORF">CARN1_1469</name>
</gene>